<proteinExistence type="predicted"/>
<dbReference type="AlphaFoldDB" id="A0A9W9FEW8"/>
<dbReference type="PANTHER" id="PTHR12277">
    <property type="entry name" value="ALPHA/BETA HYDROLASE DOMAIN-CONTAINING PROTEIN"/>
    <property type="match status" value="1"/>
</dbReference>
<organism evidence="2 3">
    <name type="scientific">Penicillium argentinense</name>
    <dbReference type="NCBI Taxonomy" id="1131581"/>
    <lineage>
        <taxon>Eukaryota</taxon>
        <taxon>Fungi</taxon>
        <taxon>Dikarya</taxon>
        <taxon>Ascomycota</taxon>
        <taxon>Pezizomycotina</taxon>
        <taxon>Eurotiomycetes</taxon>
        <taxon>Eurotiomycetidae</taxon>
        <taxon>Eurotiales</taxon>
        <taxon>Aspergillaceae</taxon>
        <taxon>Penicillium</taxon>
    </lineage>
</organism>
<comment type="caution">
    <text evidence="2">The sequence shown here is derived from an EMBL/GenBank/DDBJ whole genome shotgun (WGS) entry which is preliminary data.</text>
</comment>
<dbReference type="InterPro" id="IPR000073">
    <property type="entry name" value="AB_hydrolase_1"/>
</dbReference>
<accession>A0A9W9FEW8</accession>
<sequence length="337" mass="37467">MQNKLLYLSWLPPFSRSDKISDYEAECKPVVWDEKRIRSLDGTKLAVCEGRIPASEDRKPASSRKKSVVICYFQGNGGSTPLRLPLLSHFLRTISAKSKSISSLDQTDYTVVALSYRGYWKSSGSANQSGIELDAQAFLAWVANTYSAPDTDLQIVLWGHSLGSAVASSVLSKYLSRQASEQNATSTNLPSISGLILEAPISNIKDMLISLYPQKWLPYRYLWPFSWNTWCTATALEQLADWRNQNESLTRRDSDYLSGAHGESPSVPPIFILSAENDEVIPPIVAGQLEKKGQELGLYISRKDVPGAMHTEGPMKNDGREALVNFILRNTASDRDK</sequence>
<feature type="domain" description="AB hydrolase-1" evidence="1">
    <location>
        <begin position="101"/>
        <end position="314"/>
    </location>
</feature>
<name>A0A9W9FEW8_9EURO</name>
<reference evidence="2" key="1">
    <citation type="submission" date="2022-11" db="EMBL/GenBank/DDBJ databases">
        <authorList>
            <person name="Petersen C."/>
        </authorList>
    </citation>
    <scope>NUCLEOTIDE SEQUENCE</scope>
    <source>
        <strain evidence="2">IBT 30761</strain>
    </source>
</reference>
<dbReference type="GO" id="GO:0008474">
    <property type="term" value="F:palmitoyl-(protein) hydrolase activity"/>
    <property type="evidence" value="ECO:0007669"/>
    <property type="project" value="TreeGrafter"/>
</dbReference>
<dbReference type="RefSeq" id="XP_056474463.1">
    <property type="nucleotide sequence ID" value="XM_056618304.1"/>
</dbReference>
<protein>
    <recommendedName>
        <fullName evidence="1">AB hydrolase-1 domain-containing protein</fullName>
    </recommendedName>
</protein>
<evidence type="ECO:0000313" key="2">
    <source>
        <dbReference type="EMBL" id="KAJ5098809.1"/>
    </source>
</evidence>
<dbReference type="GO" id="GO:0072330">
    <property type="term" value="P:monocarboxylic acid biosynthetic process"/>
    <property type="evidence" value="ECO:0007669"/>
    <property type="project" value="UniProtKB-ARBA"/>
</dbReference>
<dbReference type="Proteomes" id="UP001149074">
    <property type="component" value="Unassembled WGS sequence"/>
</dbReference>
<dbReference type="PANTHER" id="PTHR12277:SF64">
    <property type="entry name" value="SUPERFAMILY HYDROLASE, PUTATIVE (AFU_ORTHOLOGUE AFUA_3G01760)-RELATED"/>
    <property type="match status" value="1"/>
</dbReference>
<evidence type="ECO:0000313" key="3">
    <source>
        <dbReference type="Proteomes" id="UP001149074"/>
    </source>
</evidence>
<reference evidence="2" key="2">
    <citation type="journal article" date="2023" name="IMA Fungus">
        <title>Comparative genomic study of the Penicillium genus elucidates a diverse pangenome and 15 lateral gene transfer events.</title>
        <authorList>
            <person name="Petersen C."/>
            <person name="Sorensen T."/>
            <person name="Nielsen M.R."/>
            <person name="Sondergaard T.E."/>
            <person name="Sorensen J.L."/>
            <person name="Fitzpatrick D.A."/>
            <person name="Frisvad J.C."/>
            <person name="Nielsen K.L."/>
        </authorList>
    </citation>
    <scope>NUCLEOTIDE SEQUENCE</scope>
    <source>
        <strain evidence="2">IBT 30761</strain>
    </source>
</reference>
<dbReference type="GO" id="GO:0017000">
    <property type="term" value="P:antibiotic biosynthetic process"/>
    <property type="evidence" value="ECO:0007669"/>
    <property type="project" value="UniProtKB-ARBA"/>
</dbReference>
<dbReference type="Pfam" id="PF12697">
    <property type="entry name" value="Abhydrolase_6"/>
    <property type="match status" value="1"/>
</dbReference>
<dbReference type="GeneID" id="81357283"/>
<keyword evidence="3" id="KW-1185">Reference proteome</keyword>
<dbReference type="SUPFAM" id="SSF53474">
    <property type="entry name" value="alpha/beta-Hydrolases"/>
    <property type="match status" value="1"/>
</dbReference>
<gene>
    <name evidence="2" type="ORF">N7532_005810</name>
</gene>
<dbReference type="Gene3D" id="3.40.50.1820">
    <property type="entry name" value="alpha/beta hydrolase"/>
    <property type="match status" value="1"/>
</dbReference>
<dbReference type="GO" id="GO:0016020">
    <property type="term" value="C:membrane"/>
    <property type="evidence" value="ECO:0007669"/>
    <property type="project" value="TreeGrafter"/>
</dbReference>
<dbReference type="EMBL" id="JAPQKI010000005">
    <property type="protein sequence ID" value="KAJ5098809.1"/>
    <property type="molecule type" value="Genomic_DNA"/>
</dbReference>
<evidence type="ECO:0000259" key="1">
    <source>
        <dbReference type="Pfam" id="PF12697"/>
    </source>
</evidence>
<dbReference type="InterPro" id="IPR029058">
    <property type="entry name" value="AB_hydrolase_fold"/>
</dbReference>
<dbReference type="OrthoDB" id="10249433at2759"/>